<keyword evidence="2" id="KW-1185">Reference proteome</keyword>
<dbReference type="AlphaFoldDB" id="A0AAV2JNL3"/>
<protein>
    <submittedName>
        <fullName evidence="1">Uncharacterized protein</fullName>
    </submittedName>
</protein>
<gene>
    <name evidence="1" type="ORF">KC01_LOCUS8675</name>
</gene>
<organism evidence="1 2">
    <name type="scientific">Knipowitschia caucasica</name>
    <name type="common">Caucasian dwarf goby</name>
    <name type="synonym">Pomatoschistus caucasicus</name>
    <dbReference type="NCBI Taxonomy" id="637954"/>
    <lineage>
        <taxon>Eukaryota</taxon>
        <taxon>Metazoa</taxon>
        <taxon>Chordata</taxon>
        <taxon>Craniata</taxon>
        <taxon>Vertebrata</taxon>
        <taxon>Euteleostomi</taxon>
        <taxon>Actinopterygii</taxon>
        <taxon>Neopterygii</taxon>
        <taxon>Teleostei</taxon>
        <taxon>Neoteleostei</taxon>
        <taxon>Acanthomorphata</taxon>
        <taxon>Gobiaria</taxon>
        <taxon>Gobiiformes</taxon>
        <taxon>Gobioidei</taxon>
        <taxon>Gobiidae</taxon>
        <taxon>Gobiinae</taxon>
        <taxon>Knipowitschia</taxon>
    </lineage>
</organism>
<evidence type="ECO:0000313" key="2">
    <source>
        <dbReference type="Proteomes" id="UP001497482"/>
    </source>
</evidence>
<dbReference type="Proteomes" id="UP001497482">
    <property type="component" value="Chromosome 13"/>
</dbReference>
<sequence length="155" mass="16834">MPGHPRLPPFTACRGVTLLCPPSHLLPELSPAKPCCALLKQRTTNRSLAGPYPGAASQLCGYCSWLSCSFPITDALSRQYVTSADLVDSTVVHVRSQAGAAAPENKSLFCPFIVLIHNTHHCALSSRCRERRTLIRPRTSTAVGRLLRGVQVRSD</sequence>
<proteinExistence type="predicted"/>
<evidence type="ECO:0000313" key="1">
    <source>
        <dbReference type="EMBL" id="CAL1577305.1"/>
    </source>
</evidence>
<accession>A0AAV2JNL3</accession>
<name>A0AAV2JNL3_KNICA</name>
<reference evidence="1 2" key="1">
    <citation type="submission" date="2024-04" db="EMBL/GenBank/DDBJ databases">
        <authorList>
            <person name="Waldvogel A.-M."/>
            <person name="Schoenle A."/>
        </authorList>
    </citation>
    <scope>NUCLEOTIDE SEQUENCE [LARGE SCALE GENOMIC DNA]</scope>
</reference>
<dbReference type="EMBL" id="OZ035835">
    <property type="protein sequence ID" value="CAL1577305.1"/>
    <property type="molecule type" value="Genomic_DNA"/>
</dbReference>